<dbReference type="AlphaFoldDB" id="A0A7C5USB3"/>
<dbReference type="InterPro" id="IPR040086">
    <property type="entry name" value="MJ0683-like"/>
</dbReference>
<name>A0A7C5USB3_UNCC3</name>
<dbReference type="PANTHER" id="PTHR43432:SF6">
    <property type="entry name" value="RADICAL SAM CORE DOMAIN-CONTAINING PROTEIN"/>
    <property type="match status" value="1"/>
</dbReference>
<sequence>MDIRIVKCKSLLVRSKLPESSYSINPYIGCSHGCIYCYARFMKRFVDNDRKWGDFVWVKINAAEVLKKELLKRPKKGLVVISSVTDPYQPIEKRYMMTRSILKLLLKYDFPISILTKSDLVIRDIDLLRRFSRCEVGLTITTIDEKISKDFEPRAPSPLQRIKALEKIHQYGIKTYAFIGPILPGLTNLNDIFSKLKGKVDFVMAEALNTKCGNVSDIENVLERNYHQLLELYRYKLNMRYWRKVRDSLVKICKKTNIPLKGFYIH</sequence>
<evidence type="ECO:0000259" key="4">
    <source>
        <dbReference type="SMART" id="SM00729"/>
    </source>
</evidence>
<feature type="domain" description="Elp3/MiaA/NifB-like radical SAM core" evidence="4">
    <location>
        <begin position="20"/>
        <end position="244"/>
    </location>
</feature>
<dbReference type="Pfam" id="PF04055">
    <property type="entry name" value="Radical_SAM"/>
    <property type="match status" value="1"/>
</dbReference>
<evidence type="ECO:0000256" key="2">
    <source>
        <dbReference type="ARBA" id="ARBA00023004"/>
    </source>
</evidence>
<dbReference type="PANTHER" id="PTHR43432">
    <property type="entry name" value="SLR0285 PROTEIN"/>
    <property type="match status" value="1"/>
</dbReference>
<evidence type="ECO:0000256" key="3">
    <source>
        <dbReference type="ARBA" id="ARBA00023014"/>
    </source>
</evidence>
<dbReference type="Gene3D" id="3.80.30.30">
    <property type="match status" value="1"/>
</dbReference>
<dbReference type="EMBL" id="DRVY01000015">
    <property type="protein sequence ID" value="HHR91969.1"/>
    <property type="molecule type" value="Genomic_DNA"/>
</dbReference>
<evidence type="ECO:0000256" key="1">
    <source>
        <dbReference type="ARBA" id="ARBA00022723"/>
    </source>
</evidence>
<protein>
    <submittedName>
        <fullName evidence="5">Radical SAM protein</fullName>
    </submittedName>
</protein>
<dbReference type="InterPro" id="IPR007197">
    <property type="entry name" value="rSAM"/>
</dbReference>
<gene>
    <name evidence="5" type="ORF">ENL96_00430</name>
</gene>
<dbReference type="GO" id="GO:0046872">
    <property type="term" value="F:metal ion binding"/>
    <property type="evidence" value="ECO:0007669"/>
    <property type="project" value="UniProtKB-KW"/>
</dbReference>
<proteinExistence type="predicted"/>
<dbReference type="GO" id="GO:0003824">
    <property type="term" value="F:catalytic activity"/>
    <property type="evidence" value="ECO:0007669"/>
    <property type="project" value="InterPro"/>
</dbReference>
<reference evidence="5" key="1">
    <citation type="journal article" date="2020" name="mSystems">
        <title>Genome- and Community-Level Interaction Insights into Carbon Utilization and Element Cycling Functions of Hydrothermarchaeota in Hydrothermal Sediment.</title>
        <authorList>
            <person name="Zhou Z."/>
            <person name="Liu Y."/>
            <person name="Xu W."/>
            <person name="Pan J."/>
            <person name="Luo Z.H."/>
            <person name="Li M."/>
        </authorList>
    </citation>
    <scope>NUCLEOTIDE SEQUENCE [LARGE SCALE GENOMIC DNA]</scope>
    <source>
        <strain evidence="5">SpSt-1042</strain>
    </source>
</reference>
<organism evidence="5">
    <name type="scientific">candidate division CPR3 bacterium</name>
    <dbReference type="NCBI Taxonomy" id="2268181"/>
    <lineage>
        <taxon>Bacteria</taxon>
        <taxon>Bacteria division CPR3</taxon>
    </lineage>
</organism>
<comment type="caution">
    <text evidence="5">The sequence shown here is derived from an EMBL/GenBank/DDBJ whole genome shotgun (WGS) entry which is preliminary data.</text>
</comment>
<dbReference type="SUPFAM" id="SSF102114">
    <property type="entry name" value="Radical SAM enzymes"/>
    <property type="match status" value="1"/>
</dbReference>
<dbReference type="CDD" id="cd01335">
    <property type="entry name" value="Radical_SAM"/>
    <property type="match status" value="1"/>
</dbReference>
<accession>A0A7C5USB3</accession>
<keyword evidence="3" id="KW-0411">Iron-sulfur</keyword>
<dbReference type="GO" id="GO:0051536">
    <property type="term" value="F:iron-sulfur cluster binding"/>
    <property type="evidence" value="ECO:0007669"/>
    <property type="project" value="UniProtKB-KW"/>
</dbReference>
<dbReference type="SMART" id="SM00729">
    <property type="entry name" value="Elp3"/>
    <property type="match status" value="1"/>
</dbReference>
<dbReference type="SFLD" id="SFLDG01084">
    <property type="entry name" value="Uncharacterised_Radical_SAM_Su"/>
    <property type="match status" value="1"/>
</dbReference>
<dbReference type="InterPro" id="IPR058240">
    <property type="entry name" value="rSAM_sf"/>
</dbReference>
<dbReference type="InterPro" id="IPR006638">
    <property type="entry name" value="Elp3/MiaA/NifB-like_rSAM"/>
</dbReference>
<keyword evidence="2" id="KW-0408">Iron</keyword>
<keyword evidence="1" id="KW-0479">Metal-binding</keyword>
<dbReference type="SFLD" id="SFLDS00029">
    <property type="entry name" value="Radical_SAM"/>
    <property type="match status" value="1"/>
</dbReference>
<evidence type="ECO:0000313" key="5">
    <source>
        <dbReference type="EMBL" id="HHR91969.1"/>
    </source>
</evidence>